<dbReference type="Proteomes" id="UP000002208">
    <property type="component" value="Plasmid 3"/>
</dbReference>
<feature type="domain" description="HTH dtxR-type" evidence="12">
    <location>
        <begin position="17"/>
        <end position="73"/>
    </location>
</feature>
<dbReference type="InterPro" id="IPR036421">
    <property type="entry name" value="Fe_dep_repressor_sf"/>
</dbReference>
<evidence type="ECO:0000256" key="6">
    <source>
        <dbReference type="ARBA" id="ARBA00023015"/>
    </source>
</evidence>
<evidence type="ECO:0000313" key="13">
    <source>
        <dbReference type="EMBL" id="ACO48241.1"/>
    </source>
</evidence>
<dbReference type="AlphaFoldDB" id="C1D412"/>
<evidence type="ECO:0000256" key="8">
    <source>
        <dbReference type="ARBA" id="ARBA00023159"/>
    </source>
</evidence>
<keyword evidence="14" id="KW-1185">Reference proteome</keyword>
<sequence>MPRTERCSHVSPAQGKYLMRLLYLQETAGTHVVSTGRLAQDLNVKDSSVTGMLERLAEAGWVIYMPYRGARLSEQGLCIARDLTCTHDNLIAFLCETLGYSLANAESEAEHLEHHVSPEFIQRLKIWIKQKN</sequence>
<evidence type="ECO:0000256" key="11">
    <source>
        <dbReference type="ARBA" id="ARBA00032593"/>
    </source>
</evidence>
<evidence type="ECO:0000256" key="2">
    <source>
        <dbReference type="ARBA" id="ARBA00007871"/>
    </source>
</evidence>
<keyword evidence="6" id="KW-0805">Transcription regulation</keyword>
<evidence type="ECO:0000256" key="7">
    <source>
        <dbReference type="ARBA" id="ARBA00023125"/>
    </source>
</evidence>
<evidence type="ECO:0000256" key="4">
    <source>
        <dbReference type="ARBA" id="ARBA00022490"/>
    </source>
</evidence>
<evidence type="ECO:0000256" key="5">
    <source>
        <dbReference type="ARBA" id="ARBA00022491"/>
    </source>
</evidence>
<evidence type="ECO:0000256" key="1">
    <source>
        <dbReference type="ARBA" id="ARBA00004496"/>
    </source>
</evidence>
<dbReference type="EMBL" id="CP001117">
    <property type="protein sequence ID" value="ACO48241.1"/>
    <property type="molecule type" value="Genomic_DNA"/>
</dbReference>
<keyword evidence="13" id="KW-0614">Plasmid</keyword>
<evidence type="ECO:0000256" key="9">
    <source>
        <dbReference type="ARBA" id="ARBA00023163"/>
    </source>
</evidence>
<dbReference type="InterPro" id="IPR036390">
    <property type="entry name" value="WH_DNA-bd_sf"/>
</dbReference>
<organism evidence="13 14">
    <name type="scientific">Deinococcus deserti (strain DSM 17065 / CIP 109153 / LMG 22923 / VCD115)</name>
    <dbReference type="NCBI Taxonomy" id="546414"/>
    <lineage>
        <taxon>Bacteria</taxon>
        <taxon>Thermotogati</taxon>
        <taxon>Deinococcota</taxon>
        <taxon>Deinococci</taxon>
        <taxon>Deinococcales</taxon>
        <taxon>Deinococcaceae</taxon>
        <taxon>Deinococcus</taxon>
    </lineage>
</organism>
<reference evidence="13 14" key="1">
    <citation type="journal article" date="2009" name="PLoS Genet.">
        <title>Alliance of proteomics and genomics to unravel the specificities of Sahara bacterium Deinococcus deserti.</title>
        <authorList>
            <person name="de Groot A."/>
            <person name="Dulermo R."/>
            <person name="Ortet P."/>
            <person name="Blanchard L."/>
            <person name="Guerin P."/>
            <person name="Fernandez B."/>
            <person name="Vacherie B."/>
            <person name="Dossat C."/>
            <person name="Jolivet E."/>
            <person name="Siguier P."/>
            <person name="Chandler M."/>
            <person name="Barakat M."/>
            <person name="Dedieu A."/>
            <person name="Barbe V."/>
            <person name="Heulin T."/>
            <person name="Sommer S."/>
            <person name="Achouak W."/>
            <person name="Armengaud J."/>
        </authorList>
    </citation>
    <scope>NUCLEOTIDE SEQUENCE [LARGE SCALE GENOMIC DNA]</scope>
    <source>
        <strain evidence="14">DSM 17065 / CIP 109153 / LMG 22923 / VCD115</strain>
        <plasmid evidence="14">pDeide3</plasmid>
    </source>
</reference>
<keyword evidence="9" id="KW-0804">Transcription</keyword>
<protein>
    <recommendedName>
        <fullName evidence="11">Manganese transport regulator</fullName>
    </recommendedName>
</protein>
<dbReference type="InterPro" id="IPR022689">
    <property type="entry name" value="Iron_dep_repressor"/>
</dbReference>
<dbReference type="GO" id="GO:0046983">
    <property type="term" value="F:protein dimerization activity"/>
    <property type="evidence" value="ECO:0007669"/>
    <property type="project" value="InterPro"/>
</dbReference>
<dbReference type="InterPro" id="IPR001367">
    <property type="entry name" value="Fe_dep_repressor"/>
</dbReference>
<dbReference type="HOGENOM" id="CLU_069532_4_1_0"/>
<proteinExistence type="inferred from homology"/>
<keyword evidence="7" id="KW-0238">DNA-binding</keyword>
<dbReference type="SUPFAM" id="SSF46785">
    <property type="entry name" value="Winged helix' DNA-binding domain"/>
    <property type="match status" value="1"/>
</dbReference>
<gene>
    <name evidence="13" type="ordered locus">Deide_3p02751</name>
</gene>
<keyword evidence="8" id="KW-0010">Activator</keyword>
<dbReference type="InterPro" id="IPR022687">
    <property type="entry name" value="HTH_DTXR"/>
</dbReference>
<keyword evidence="4" id="KW-0963">Cytoplasm</keyword>
<name>C1D412_DEIDV</name>
<evidence type="ECO:0000259" key="12">
    <source>
        <dbReference type="PROSITE" id="PS50944"/>
    </source>
</evidence>
<dbReference type="SUPFAM" id="SSF47979">
    <property type="entry name" value="Iron-dependent repressor protein, dimerization domain"/>
    <property type="match status" value="1"/>
</dbReference>
<dbReference type="PANTHER" id="PTHR33238">
    <property type="entry name" value="IRON (METAL) DEPENDENT REPRESSOR, DTXR FAMILY"/>
    <property type="match status" value="1"/>
</dbReference>
<dbReference type="GO" id="GO:0003700">
    <property type="term" value="F:DNA-binding transcription factor activity"/>
    <property type="evidence" value="ECO:0007669"/>
    <property type="project" value="InterPro"/>
</dbReference>
<evidence type="ECO:0000313" key="14">
    <source>
        <dbReference type="Proteomes" id="UP000002208"/>
    </source>
</evidence>
<evidence type="ECO:0000256" key="10">
    <source>
        <dbReference type="ARBA" id="ARBA00023211"/>
    </source>
</evidence>
<evidence type="ECO:0000256" key="3">
    <source>
        <dbReference type="ARBA" id="ARBA00011738"/>
    </source>
</evidence>
<comment type="similarity">
    <text evidence="2">Belongs to the DtxR/MntR family.</text>
</comment>
<dbReference type="KEGG" id="ddr:Deide_3p02751"/>
<dbReference type="Gene3D" id="1.10.10.10">
    <property type="entry name" value="Winged helix-like DNA-binding domain superfamily/Winged helix DNA-binding domain"/>
    <property type="match status" value="1"/>
</dbReference>
<dbReference type="PROSITE" id="PS50944">
    <property type="entry name" value="HTH_DTXR"/>
    <property type="match status" value="1"/>
</dbReference>
<dbReference type="OrthoDB" id="9791355at2"/>
<dbReference type="Pfam" id="PF01325">
    <property type="entry name" value="Fe_dep_repress"/>
    <property type="match status" value="1"/>
</dbReference>
<dbReference type="GO" id="GO:0003677">
    <property type="term" value="F:DNA binding"/>
    <property type="evidence" value="ECO:0007669"/>
    <property type="project" value="UniProtKB-KW"/>
</dbReference>
<dbReference type="InterPro" id="IPR050536">
    <property type="entry name" value="DtxR_MntR_Metal-Reg"/>
</dbReference>
<dbReference type="Pfam" id="PF02742">
    <property type="entry name" value="Fe_dep_repr_C"/>
    <property type="match status" value="1"/>
</dbReference>
<geneLocation type="plasmid" evidence="14">
    <name>pDeide3</name>
</geneLocation>
<comment type="subunit">
    <text evidence="3">Homodimer.</text>
</comment>
<dbReference type="SMART" id="SM00529">
    <property type="entry name" value="HTH_DTXR"/>
    <property type="match status" value="1"/>
</dbReference>
<dbReference type="GO" id="GO:0046914">
    <property type="term" value="F:transition metal ion binding"/>
    <property type="evidence" value="ECO:0007669"/>
    <property type="project" value="InterPro"/>
</dbReference>
<keyword evidence="10" id="KW-0464">Manganese</keyword>
<comment type="subcellular location">
    <subcellularLocation>
        <location evidence="1">Cytoplasm</location>
    </subcellularLocation>
</comment>
<dbReference type="GO" id="GO:0005737">
    <property type="term" value="C:cytoplasm"/>
    <property type="evidence" value="ECO:0007669"/>
    <property type="project" value="UniProtKB-SubCell"/>
</dbReference>
<dbReference type="PANTHER" id="PTHR33238:SF11">
    <property type="entry name" value="TRANSCRIPTIONAL REGULATOR MNTR"/>
    <property type="match status" value="1"/>
</dbReference>
<accession>C1D412</accession>
<dbReference type="InterPro" id="IPR036388">
    <property type="entry name" value="WH-like_DNA-bd_sf"/>
</dbReference>
<keyword evidence="5" id="KW-0678">Repressor</keyword>